<name>A0A0E9VXP3_ANGAN</name>
<reference evidence="1" key="1">
    <citation type="submission" date="2014-11" db="EMBL/GenBank/DDBJ databases">
        <authorList>
            <person name="Amaro Gonzalez C."/>
        </authorList>
    </citation>
    <scope>NUCLEOTIDE SEQUENCE</scope>
</reference>
<dbReference type="EMBL" id="GBXM01025771">
    <property type="protein sequence ID" value="JAH82806.1"/>
    <property type="molecule type" value="Transcribed_RNA"/>
</dbReference>
<organism evidence="1">
    <name type="scientific">Anguilla anguilla</name>
    <name type="common">European freshwater eel</name>
    <name type="synonym">Muraena anguilla</name>
    <dbReference type="NCBI Taxonomy" id="7936"/>
    <lineage>
        <taxon>Eukaryota</taxon>
        <taxon>Metazoa</taxon>
        <taxon>Chordata</taxon>
        <taxon>Craniata</taxon>
        <taxon>Vertebrata</taxon>
        <taxon>Euteleostomi</taxon>
        <taxon>Actinopterygii</taxon>
        <taxon>Neopterygii</taxon>
        <taxon>Teleostei</taxon>
        <taxon>Anguilliformes</taxon>
        <taxon>Anguillidae</taxon>
        <taxon>Anguilla</taxon>
    </lineage>
</organism>
<accession>A0A0E9VXP3</accession>
<evidence type="ECO:0000313" key="1">
    <source>
        <dbReference type="EMBL" id="JAH82806.1"/>
    </source>
</evidence>
<reference evidence="1" key="2">
    <citation type="journal article" date="2015" name="Fish Shellfish Immunol.">
        <title>Early steps in the European eel (Anguilla anguilla)-Vibrio vulnificus interaction in the gills: Role of the RtxA13 toxin.</title>
        <authorList>
            <person name="Callol A."/>
            <person name="Pajuelo D."/>
            <person name="Ebbesson L."/>
            <person name="Teles M."/>
            <person name="MacKenzie S."/>
            <person name="Amaro C."/>
        </authorList>
    </citation>
    <scope>NUCLEOTIDE SEQUENCE</scope>
</reference>
<protein>
    <submittedName>
        <fullName evidence="1">Uncharacterized protein</fullName>
    </submittedName>
</protein>
<proteinExistence type="predicted"/>
<sequence length="37" mass="4364">MLLIDITESLTELISEQKPESRRLEERISSFRDVLTD</sequence>
<dbReference type="AlphaFoldDB" id="A0A0E9VXP3"/>